<gene>
    <name evidence="2" type="ORF">KP509_17G004800</name>
</gene>
<dbReference type="EMBL" id="CM035422">
    <property type="protein sequence ID" value="KAH7372446.1"/>
    <property type="molecule type" value="Genomic_DNA"/>
</dbReference>
<name>A0A8T2SVH7_CERRI</name>
<evidence type="ECO:0000313" key="3">
    <source>
        <dbReference type="Proteomes" id="UP000825935"/>
    </source>
</evidence>
<evidence type="ECO:0000259" key="1">
    <source>
        <dbReference type="Pfam" id="PF13966"/>
    </source>
</evidence>
<dbReference type="Proteomes" id="UP000825935">
    <property type="component" value="Chromosome 17"/>
</dbReference>
<accession>A0A8T2SVH7</accession>
<sequence length="440" mass="52714">MDKWIAPQWPLHARIKIVQTFMQCYIMYYLLLLDWKKNQLHIFDGMLKNFLWNKKHSRALVLSSWPYVCQPRDKGGLGFLNLYFHLMARRTTFIMCITSSHKPLWTFIFWKFIENAKMNFKGVWKLYAWNKFFSHAPLRTSSHTINVLLCQFKNTLSTLKWNGRQCYVGNSLASVSPYWSFLTYLPVAHSLGASTRYFNNKGIDSIAKCYNSKWEILPFSVVRRTFAVGATYRSKWLQIVSLLQQYQIPLSIDGAGPWRDWLLAKHIRWWTGKSNMYYRSRYNSIWDSSFTYRMKIFMWKIFTGHFTLGAFLSKHGLQGVRCPRCASYAENMRHAFWSCPQIQRWWNILFLFPIWNVKPTKFGCTFLLFDYTNNAADWIKRRCIFLLLRNIWMLRNVKMFRNKTQMPTFSWQYCKTQLWLDIMVMPFMDRIPIIALLNAT</sequence>
<proteinExistence type="predicted"/>
<organism evidence="2 3">
    <name type="scientific">Ceratopteris richardii</name>
    <name type="common">Triangle waterfern</name>
    <dbReference type="NCBI Taxonomy" id="49495"/>
    <lineage>
        <taxon>Eukaryota</taxon>
        <taxon>Viridiplantae</taxon>
        <taxon>Streptophyta</taxon>
        <taxon>Embryophyta</taxon>
        <taxon>Tracheophyta</taxon>
        <taxon>Polypodiopsida</taxon>
        <taxon>Polypodiidae</taxon>
        <taxon>Polypodiales</taxon>
        <taxon>Pteridineae</taxon>
        <taxon>Pteridaceae</taxon>
        <taxon>Parkerioideae</taxon>
        <taxon>Ceratopteris</taxon>
    </lineage>
</organism>
<feature type="domain" description="Reverse transcriptase zinc-binding" evidence="1">
    <location>
        <begin position="281"/>
        <end position="346"/>
    </location>
</feature>
<protein>
    <recommendedName>
        <fullName evidence="1">Reverse transcriptase zinc-binding domain-containing protein</fullName>
    </recommendedName>
</protein>
<dbReference type="Pfam" id="PF13966">
    <property type="entry name" value="zf-RVT"/>
    <property type="match status" value="1"/>
</dbReference>
<dbReference type="InterPro" id="IPR026960">
    <property type="entry name" value="RVT-Znf"/>
</dbReference>
<comment type="caution">
    <text evidence="2">The sequence shown here is derived from an EMBL/GenBank/DDBJ whole genome shotgun (WGS) entry which is preliminary data.</text>
</comment>
<reference evidence="2" key="1">
    <citation type="submission" date="2021-08" db="EMBL/GenBank/DDBJ databases">
        <title>WGS assembly of Ceratopteris richardii.</title>
        <authorList>
            <person name="Marchant D.B."/>
            <person name="Chen G."/>
            <person name="Jenkins J."/>
            <person name="Shu S."/>
            <person name="Leebens-Mack J."/>
            <person name="Grimwood J."/>
            <person name="Schmutz J."/>
            <person name="Soltis P."/>
            <person name="Soltis D."/>
            <person name="Chen Z.-H."/>
        </authorList>
    </citation>
    <scope>NUCLEOTIDE SEQUENCE</scope>
    <source>
        <strain evidence="2">Whitten #5841</strain>
        <tissue evidence="2">Leaf</tissue>
    </source>
</reference>
<evidence type="ECO:0000313" key="2">
    <source>
        <dbReference type="EMBL" id="KAH7372446.1"/>
    </source>
</evidence>
<dbReference type="AlphaFoldDB" id="A0A8T2SVH7"/>
<keyword evidence="3" id="KW-1185">Reference proteome</keyword>